<dbReference type="InterPro" id="IPR018252">
    <property type="entry name" value="Annexin_repeat_CS"/>
</dbReference>
<protein>
    <recommendedName>
        <fullName evidence="4">Annexin</fullName>
    </recommendedName>
</protein>
<dbReference type="GO" id="GO:0005544">
    <property type="term" value="F:calcium-dependent phospholipid binding"/>
    <property type="evidence" value="ECO:0007669"/>
    <property type="project" value="UniProtKB-KW"/>
</dbReference>
<gene>
    <name evidence="5" type="primary">ANXA2_1</name>
    <name evidence="5" type="ORF">N1851_025324</name>
</gene>
<dbReference type="GO" id="GO:0005737">
    <property type="term" value="C:cytoplasm"/>
    <property type="evidence" value="ECO:0007669"/>
    <property type="project" value="TreeGrafter"/>
</dbReference>
<dbReference type="InterPro" id="IPR001464">
    <property type="entry name" value="Annexin"/>
</dbReference>
<dbReference type="AlphaFoldDB" id="A0AA47MDR2"/>
<evidence type="ECO:0000256" key="1">
    <source>
        <dbReference type="ARBA" id="ARBA00007831"/>
    </source>
</evidence>
<dbReference type="Pfam" id="PF00191">
    <property type="entry name" value="Annexin"/>
    <property type="match status" value="2"/>
</dbReference>
<dbReference type="GO" id="GO:0005509">
    <property type="term" value="F:calcium ion binding"/>
    <property type="evidence" value="ECO:0007669"/>
    <property type="project" value="InterPro"/>
</dbReference>
<dbReference type="Proteomes" id="UP001174136">
    <property type="component" value="Unassembled WGS sequence"/>
</dbReference>
<dbReference type="PANTHER" id="PTHR10502">
    <property type="entry name" value="ANNEXIN"/>
    <property type="match status" value="1"/>
</dbReference>
<dbReference type="GO" id="GO:0012506">
    <property type="term" value="C:vesicle membrane"/>
    <property type="evidence" value="ECO:0007669"/>
    <property type="project" value="TreeGrafter"/>
</dbReference>
<dbReference type="PROSITE" id="PS00223">
    <property type="entry name" value="ANNEXIN_1"/>
    <property type="match status" value="1"/>
</dbReference>
<comment type="domain">
    <text evidence="4">A pair of annexin repeats may form one binding site for calcium and phospholipid.</text>
</comment>
<keyword evidence="3 4" id="KW-0041">Annexin</keyword>
<reference evidence="5" key="1">
    <citation type="journal article" date="2023" name="Front. Mar. Sci.">
        <title>A new Merluccius polli reference genome to investigate the effects of global change in West African waters.</title>
        <authorList>
            <person name="Mateo J.L."/>
            <person name="Blanco-Fernandez C."/>
            <person name="Garcia-Vazquez E."/>
            <person name="Machado-Schiaffino G."/>
        </authorList>
    </citation>
    <scope>NUCLEOTIDE SEQUENCE</scope>
    <source>
        <strain evidence="5">C29</strain>
        <tissue evidence="5">Fin</tissue>
    </source>
</reference>
<dbReference type="GO" id="GO:0001786">
    <property type="term" value="F:phosphatidylserine binding"/>
    <property type="evidence" value="ECO:0007669"/>
    <property type="project" value="TreeGrafter"/>
</dbReference>
<organism evidence="5 6">
    <name type="scientific">Merluccius polli</name>
    <name type="common">Benguela hake</name>
    <name type="synonym">Merluccius cadenati</name>
    <dbReference type="NCBI Taxonomy" id="89951"/>
    <lineage>
        <taxon>Eukaryota</taxon>
        <taxon>Metazoa</taxon>
        <taxon>Chordata</taxon>
        <taxon>Craniata</taxon>
        <taxon>Vertebrata</taxon>
        <taxon>Euteleostomi</taxon>
        <taxon>Actinopterygii</taxon>
        <taxon>Neopterygii</taxon>
        <taxon>Teleostei</taxon>
        <taxon>Neoteleostei</taxon>
        <taxon>Acanthomorphata</taxon>
        <taxon>Zeiogadaria</taxon>
        <taxon>Gadariae</taxon>
        <taxon>Gadiformes</taxon>
        <taxon>Gadoidei</taxon>
        <taxon>Merlucciidae</taxon>
        <taxon>Merluccius</taxon>
    </lineage>
</organism>
<dbReference type="FunFam" id="1.10.220.10:FF:000003">
    <property type="entry name" value="Annexin"/>
    <property type="match status" value="1"/>
</dbReference>
<sequence length="285" mass="31823">MSSSSAYYDDVIACRVFSTYRADHPIDLSFIIITILIILQSDLNAGLKKVLSGDLLSLMLALMMTPLQHEAHRLRQAMEGLGTNEETLMEILCTRPAPQLKDTSAAYSELYKKDLEKDLKGETSGDFAKLIVALLHKDNVLGVVQRDIEALSASLDSKKTDPGLWISILTSRDADHLNRVLMRLELERGEPLEKILEKKFSGDIRMGLKTLVQCIQSPHLFLAQRLVTMKAAILHGVMVSHCEEDLLCIRAAFLKLTGTSLYTTLQKNFKGEHLQALLAICRSED</sequence>
<evidence type="ECO:0000256" key="4">
    <source>
        <dbReference type="RuleBase" id="RU003540"/>
    </source>
</evidence>
<evidence type="ECO:0000313" key="5">
    <source>
        <dbReference type="EMBL" id="KAK0138357.1"/>
    </source>
</evidence>
<dbReference type="PROSITE" id="PS51897">
    <property type="entry name" value="ANNEXIN_2"/>
    <property type="match status" value="1"/>
</dbReference>
<dbReference type="GO" id="GO:0005886">
    <property type="term" value="C:plasma membrane"/>
    <property type="evidence" value="ECO:0007669"/>
    <property type="project" value="TreeGrafter"/>
</dbReference>
<dbReference type="Gene3D" id="1.10.220.10">
    <property type="entry name" value="Annexin"/>
    <property type="match status" value="3"/>
</dbReference>
<evidence type="ECO:0000313" key="6">
    <source>
        <dbReference type="Proteomes" id="UP001174136"/>
    </source>
</evidence>
<evidence type="ECO:0000256" key="2">
    <source>
        <dbReference type="ARBA" id="ARBA00022737"/>
    </source>
</evidence>
<dbReference type="SUPFAM" id="SSF47874">
    <property type="entry name" value="Annexin"/>
    <property type="match status" value="1"/>
</dbReference>
<dbReference type="GO" id="GO:0005634">
    <property type="term" value="C:nucleus"/>
    <property type="evidence" value="ECO:0007669"/>
    <property type="project" value="TreeGrafter"/>
</dbReference>
<comment type="similarity">
    <text evidence="1 4">Belongs to the annexin family.</text>
</comment>
<keyword evidence="2 4" id="KW-0677">Repeat</keyword>
<comment type="caution">
    <text evidence="5">The sequence shown here is derived from an EMBL/GenBank/DDBJ whole genome shotgun (WGS) entry which is preliminary data.</text>
</comment>
<evidence type="ECO:0000256" key="3">
    <source>
        <dbReference type="ARBA" id="ARBA00023216"/>
    </source>
</evidence>
<keyword evidence="6" id="KW-1185">Reference proteome</keyword>
<proteinExistence type="inferred from homology"/>
<dbReference type="PRINTS" id="PR00196">
    <property type="entry name" value="ANNEXIN"/>
</dbReference>
<name>A0AA47MDR2_MERPO</name>
<dbReference type="PANTHER" id="PTHR10502:SF8">
    <property type="entry name" value="ANNEXIN"/>
    <property type="match status" value="1"/>
</dbReference>
<accession>A0AA47MDR2</accession>
<dbReference type="InterPro" id="IPR018502">
    <property type="entry name" value="Annexin_repeat"/>
</dbReference>
<keyword evidence="4" id="KW-0106">Calcium</keyword>
<keyword evidence="4" id="KW-0111">Calcium/phospholipid-binding</keyword>
<dbReference type="SMART" id="SM00335">
    <property type="entry name" value="ANX"/>
    <property type="match status" value="3"/>
</dbReference>
<dbReference type="InterPro" id="IPR037104">
    <property type="entry name" value="Annexin_sf"/>
</dbReference>
<dbReference type="EMBL" id="JAOPHQ010004650">
    <property type="protein sequence ID" value="KAK0138357.1"/>
    <property type="molecule type" value="Genomic_DNA"/>
</dbReference>